<gene>
    <name evidence="5" type="ORF">GCM10022263_36000</name>
</gene>
<organism evidence="5 6">
    <name type="scientific">Nocardioides daeguensis</name>
    <dbReference type="NCBI Taxonomy" id="908359"/>
    <lineage>
        <taxon>Bacteria</taxon>
        <taxon>Bacillati</taxon>
        <taxon>Actinomycetota</taxon>
        <taxon>Actinomycetes</taxon>
        <taxon>Propionibacteriales</taxon>
        <taxon>Nocardioidaceae</taxon>
        <taxon>Nocardioides</taxon>
    </lineage>
</organism>
<proteinExistence type="predicted"/>
<dbReference type="InterPro" id="IPR010126">
    <property type="entry name" value="Esterase_phb"/>
</dbReference>
<sequence>MVRRWLSSLVLLAAVLPAAACVRDVAPSDSRAPQWDGSGSLPVGRSEHSMSVDGIDRAFVVYRPAGTTRDSPTVLVLHGGYGTGAQSESRYDWDAAAERHGFVAVFPDGWRRSWNAGGGCCGAAGREGVHDVAYLQALVASLPVDQGQVYAVGMSNGGMLAQRLACETDLLAGVAVVAATALVECRAPAALSVLDLHGTDDEVVRYDGDRGDPYGPRSDPVDGLPVEELHDRWRRAGDCGPDTLSHDGDVIVRTAACPSGRRVVLRTYPGLGHAWPDDATETISSFIAGRG</sequence>
<dbReference type="RefSeq" id="WP_218234534.1">
    <property type="nucleotide sequence ID" value="NZ_BAABBB010000019.1"/>
</dbReference>
<dbReference type="EMBL" id="BAABBB010000019">
    <property type="protein sequence ID" value="GAA3545674.1"/>
    <property type="molecule type" value="Genomic_DNA"/>
</dbReference>
<evidence type="ECO:0000313" key="6">
    <source>
        <dbReference type="Proteomes" id="UP001500301"/>
    </source>
</evidence>
<feature type="signal peptide" evidence="4">
    <location>
        <begin position="1"/>
        <end position="20"/>
    </location>
</feature>
<keyword evidence="1 4" id="KW-0732">Signal</keyword>
<dbReference type="PANTHER" id="PTHR43037">
    <property type="entry name" value="UNNAMED PRODUCT-RELATED"/>
    <property type="match status" value="1"/>
</dbReference>
<evidence type="ECO:0000313" key="5">
    <source>
        <dbReference type="EMBL" id="GAA3545674.1"/>
    </source>
</evidence>
<reference evidence="6" key="1">
    <citation type="journal article" date="2019" name="Int. J. Syst. Evol. Microbiol.">
        <title>The Global Catalogue of Microorganisms (GCM) 10K type strain sequencing project: providing services to taxonomists for standard genome sequencing and annotation.</title>
        <authorList>
            <consortium name="The Broad Institute Genomics Platform"/>
            <consortium name="The Broad Institute Genome Sequencing Center for Infectious Disease"/>
            <person name="Wu L."/>
            <person name="Ma J."/>
        </authorList>
    </citation>
    <scope>NUCLEOTIDE SEQUENCE [LARGE SCALE GENOMIC DNA]</scope>
    <source>
        <strain evidence="6">JCM 17460</strain>
    </source>
</reference>
<feature type="chain" id="PRO_5046809066" evidence="4">
    <location>
        <begin position="21"/>
        <end position="291"/>
    </location>
</feature>
<dbReference type="Pfam" id="PF10503">
    <property type="entry name" value="Esterase_PHB"/>
    <property type="match status" value="1"/>
</dbReference>
<dbReference type="PANTHER" id="PTHR43037:SF1">
    <property type="entry name" value="BLL1128 PROTEIN"/>
    <property type="match status" value="1"/>
</dbReference>
<protein>
    <submittedName>
        <fullName evidence="5">PHB depolymerase family esterase</fullName>
    </submittedName>
</protein>
<feature type="region of interest" description="Disordered" evidence="3">
    <location>
        <begin position="27"/>
        <end position="48"/>
    </location>
</feature>
<keyword evidence="6" id="KW-1185">Reference proteome</keyword>
<dbReference type="InterPro" id="IPR050955">
    <property type="entry name" value="Plant_Biomass_Hydrol_Est"/>
</dbReference>
<accession>A0ABP6W4F3</accession>
<comment type="caution">
    <text evidence="5">The sequence shown here is derived from an EMBL/GenBank/DDBJ whole genome shotgun (WGS) entry which is preliminary data.</text>
</comment>
<evidence type="ECO:0000256" key="4">
    <source>
        <dbReference type="SAM" id="SignalP"/>
    </source>
</evidence>
<keyword evidence="2" id="KW-0378">Hydrolase</keyword>
<name>A0ABP6W4F3_9ACTN</name>
<evidence type="ECO:0000256" key="3">
    <source>
        <dbReference type="SAM" id="MobiDB-lite"/>
    </source>
</evidence>
<evidence type="ECO:0000256" key="1">
    <source>
        <dbReference type="ARBA" id="ARBA00022729"/>
    </source>
</evidence>
<dbReference type="Proteomes" id="UP001500301">
    <property type="component" value="Unassembled WGS sequence"/>
</dbReference>
<evidence type="ECO:0000256" key="2">
    <source>
        <dbReference type="ARBA" id="ARBA00022801"/>
    </source>
</evidence>